<dbReference type="Proteomes" id="UP001451303">
    <property type="component" value="Unassembled WGS sequence"/>
</dbReference>
<protein>
    <submittedName>
        <fullName evidence="2">Uncharacterized protein</fullName>
    </submittedName>
</protein>
<name>A0ABR3DM36_NEUIN</name>
<keyword evidence="1" id="KW-0472">Membrane</keyword>
<keyword evidence="3" id="KW-1185">Reference proteome</keyword>
<feature type="transmembrane region" description="Helical" evidence="1">
    <location>
        <begin position="91"/>
        <end position="111"/>
    </location>
</feature>
<proteinExistence type="predicted"/>
<evidence type="ECO:0000313" key="3">
    <source>
        <dbReference type="Proteomes" id="UP001451303"/>
    </source>
</evidence>
<keyword evidence="1" id="KW-0812">Transmembrane</keyword>
<organism evidence="2 3">
    <name type="scientific">Neurospora intermedia</name>
    <dbReference type="NCBI Taxonomy" id="5142"/>
    <lineage>
        <taxon>Eukaryota</taxon>
        <taxon>Fungi</taxon>
        <taxon>Dikarya</taxon>
        <taxon>Ascomycota</taxon>
        <taxon>Pezizomycotina</taxon>
        <taxon>Sordariomycetes</taxon>
        <taxon>Sordariomycetidae</taxon>
        <taxon>Sordariales</taxon>
        <taxon>Sordariaceae</taxon>
        <taxon>Neurospora</taxon>
    </lineage>
</organism>
<keyword evidence="1" id="KW-1133">Transmembrane helix</keyword>
<reference evidence="2 3" key="1">
    <citation type="submission" date="2023-09" db="EMBL/GenBank/DDBJ databases">
        <title>Multi-omics analysis of a traditional fermented food reveals byproduct-associated fungal strains for waste-to-food upcycling.</title>
        <authorList>
            <consortium name="Lawrence Berkeley National Laboratory"/>
            <person name="Rekdal V.M."/>
            <person name="Villalobos-Escobedo J.M."/>
            <person name="Rodriguez-Valeron N."/>
            <person name="Garcia M.O."/>
            <person name="Vasquez D.P."/>
            <person name="Damayanti I."/>
            <person name="Sorensen P.M."/>
            <person name="Baidoo E.E."/>
            <person name="De Carvalho A.C."/>
            <person name="Riley R."/>
            <person name="Lipzen A."/>
            <person name="He G."/>
            <person name="Yan M."/>
            <person name="Haridas S."/>
            <person name="Daum C."/>
            <person name="Yoshinaga Y."/>
            <person name="Ng V."/>
            <person name="Grigoriev I.V."/>
            <person name="Munk R."/>
            <person name="Nuraida L."/>
            <person name="Wijaya C.H."/>
            <person name="Morales P.-C."/>
            <person name="Keasling J.D."/>
        </authorList>
    </citation>
    <scope>NUCLEOTIDE SEQUENCE [LARGE SCALE GENOMIC DNA]</scope>
    <source>
        <strain evidence="2 3">FGSC 2613</strain>
    </source>
</reference>
<comment type="caution">
    <text evidence="2">The sequence shown here is derived from an EMBL/GenBank/DDBJ whole genome shotgun (WGS) entry which is preliminary data.</text>
</comment>
<feature type="transmembrane region" description="Helical" evidence="1">
    <location>
        <begin position="158"/>
        <end position="176"/>
    </location>
</feature>
<gene>
    <name evidence="2" type="ORF">QR685DRAFT_183266</name>
</gene>
<dbReference type="EMBL" id="JAVLET010000002">
    <property type="protein sequence ID" value="KAL0473702.1"/>
    <property type="molecule type" value="Genomic_DNA"/>
</dbReference>
<evidence type="ECO:0000313" key="2">
    <source>
        <dbReference type="EMBL" id="KAL0473702.1"/>
    </source>
</evidence>
<accession>A0ABR3DM36</accession>
<evidence type="ECO:0000256" key="1">
    <source>
        <dbReference type="SAM" id="Phobius"/>
    </source>
</evidence>
<sequence>MSSNINKNLYYTVPLDDDLESQDYLQEKKAPWFSVPVRSAAVAAPSHSSPLSALWRLPQRWWPNDDSRHHNSGNTRVDGSREHGRGFWDRWIWLVHAVLLTISVTLFALSMCTLQTTTSTGAGAAAAQCQCQGTGMAEGAKDAAGASSFGKGFTDVDISWVLLDSLLILFCLWILVPRSFYEGEETTTPTPAAVLPVPVVDIPESKHVDMKLSMDDKTWVEEEEEEE</sequence>